<feature type="binding site" evidence="9">
    <location>
        <begin position="329"/>
        <end position="333"/>
    </location>
    <ligand>
        <name>ATP</name>
        <dbReference type="ChEBI" id="CHEBI:30616"/>
    </ligand>
</feature>
<comment type="subcellular location">
    <subcellularLocation>
        <location evidence="9">Cytoplasm</location>
    </subcellularLocation>
</comment>
<evidence type="ECO:0000256" key="4">
    <source>
        <dbReference type="ARBA" id="ARBA00022723"/>
    </source>
</evidence>
<dbReference type="PANTHER" id="PTHR21060">
    <property type="entry name" value="ACETATE KINASE"/>
    <property type="match status" value="1"/>
</dbReference>
<dbReference type="SUPFAM" id="SSF53067">
    <property type="entry name" value="Actin-like ATPase domain"/>
    <property type="match status" value="2"/>
</dbReference>
<dbReference type="InterPro" id="IPR004372">
    <property type="entry name" value="Ac/propionate_kinase"/>
</dbReference>
<dbReference type="GO" id="GO:0005524">
    <property type="term" value="F:ATP binding"/>
    <property type="evidence" value="ECO:0007669"/>
    <property type="project" value="UniProtKB-KW"/>
</dbReference>
<dbReference type="NCBIfam" id="TIGR00016">
    <property type="entry name" value="ackA"/>
    <property type="match status" value="1"/>
</dbReference>
<dbReference type="Gene3D" id="3.30.420.40">
    <property type="match status" value="2"/>
</dbReference>
<feature type="binding site" evidence="9">
    <location>
        <begin position="209"/>
        <end position="213"/>
    </location>
    <ligand>
        <name>ATP</name>
        <dbReference type="ChEBI" id="CHEBI:30616"/>
    </ligand>
</feature>
<feature type="binding site" evidence="9">
    <location>
        <position position="381"/>
    </location>
    <ligand>
        <name>Mg(2+)</name>
        <dbReference type="ChEBI" id="CHEBI:18420"/>
    </ligand>
</feature>
<dbReference type="GO" id="GO:0006083">
    <property type="term" value="P:acetate metabolic process"/>
    <property type="evidence" value="ECO:0007669"/>
    <property type="project" value="TreeGrafter"/>
</dbReference>
<keyword evidence="5 9" id="KW-0547">Nucleotide-binding</keyword>
<evidence type="ECO:0000256" key="5">
    <source>
        <dbReference type="ARBA" id="ARBA00022741"/>
    </source>
</evidence>
<evidence type="ECO:0000256" key="1">
    <source>
        <dbReference type="ARBA" id="ARBA00008748"/>
    </source>
</evidence>
<keyword evidence="7 9" id="KW-0067">ATP-binding</keyword>
<dbReference type="UniPathway" id="UPA00340">
    <property type="reaction ID" value="UER00458"/>
</dbReference>
<evidence type="ECO:0000256" key="2">
    <source>
        <dbReference type="ARBA" id="ARBA00022490"/>
    </source>
</evidence>
<feature type="site" description="Transition state stabilizer" evidence="9">
    <location>
        <position position="242"/>
    </location>
</feature>
<comment type="pathway">
    <text evidence="9">Metabolic intermediate biosynthesis; acetyl-CoA biosynthesis; acetyl-CoA from acetate: step 1/2.</text>
</comment>
<dbReference type="EC" id="2.7.2.1" evidence="9"/>
<dbReference type="PROSITE" id="PS01076">
    <property type="entry name" value="ACETATE_KINASE_2"/>
    <property type="match status" value="1"/>
</dbReference>
<keyword evidence="6 9" id="KW-0418">Kinase</keyword>
<dbReference type="PANTHER" id="PTHR21060:SF21">
    <property type="entry name" value="ACETATE KINASE"/>
    <property type="match status" value="1"/>
</dbReference>
<feature type="site" description="Transition state stabilizer" evidence="9">
    <location>
        <position position="182"/>
    </location>
</feature>
<feature type="binding site" evidence="9">
    <location>
        <position position="10"/>
    </location>
    <ligand>
        <name>Mg(2+)</name>
        <dbReference type="ChEBI" id="CHEBI:18420"/>
    </ligand>
</feature>
<sequence length="395" mass="43299">MTRNRILTVNVGSSSLKLGLYEPENTTNLQCLSHASVDLAKSPPSLTIDGNRVPLNEILLSFSTTKSSLASLEQMALWILDRFERSQIAAVGHRIVHGGTDFKSPIRITTEVIHHLEKLIPLAPLHEPASLDLIKTLRAALPDLPHVACFDTTFHTCQPVVASRFALPREFERQGIRRYGFHGLSYESIMNTLRKIAPELAEKRLIVAHLGSGASLSAIFQGKSMDTTMGFSALDGLPMATRCGSLDAGVILYLLQQEKMSFSELQDLLYHRSGLLGVSGISGDVRTLLASDTKEAKEALDLFVYRTAREMGGLITALGGLDGLVFTAGIGEHSDWIRQQVCSRLAWLGIDLDITLNQSDQPGCITIGKSTVQVWVIPTDEEGMIAHHTYKIIFL</sequence>
<dbReference type="Pfam" id="PF00871">
    <property type="entry name" value="Acetate_kinase"/>
    <property type="match status" value="1"/>
</dbReference>
<keyword evidence="12" id="KW-1185">Reference proteome</keyword>
<dbReference type="GO" id="GO:0008776">
    <property type="term" value="F:acetate kinase activity"/>
    <property type="evidence" value="ECO:0007669"/>
    <property type="project" value="UniProtKB-UniRule"/>
</dbReference>
<evidence type="ECO:0000313" key="11">
    <source>
        <dbReference type="EMBL" id="GAO98698.1"/>
    </source>
</evidence>
<keyword evidence="3 9" id="KW-0808">Transferase</keyword>
<dbReference type="PRINTS" id="PR00471">
    <property type="entry name" value="ACETATEKNASE"/>
</dbReference>
<keyword evidence="4 9" id="KW-0479">Metal-binding</keyword>
<evidence type="ECO:0000313" key="12">
    <source>
        <dbReference type="Proteomes" id="UP000036771"/>
    </source>
</evidence>
<evidence type="ECO:0000256" key="7">
    <source>
        <dbReference type="ARBA" id="ARBA00022840"/>
    </source>
</evidence>
<organism evidence="11 12">
    <name type="scientific">Caedimonas varicaedens</name>
    <dbReference type="NCBI Taxonomy" id="1629334"/>
    <lineage>
        <taxon>Bacteria</taxon>
        <taxon>Pseudomonadati</taxon>
        <taxon>Pseudomonadota</taxon>
        <taxon>Alphaproteobacteria</taxon>
        <taxon>Holosporales</taxon>
        <taxon>Caedimonadaceae</taxon>
        <taxon>Caedimonas</taxon>
    </lineage>
</organism>
<feature type="active site" description="Proton donor/acceptor" evidence="9">
    <location>
        <position position="151"/>
    </location>
</feature>
<comment type="subunit">
    <text evidence="9">Homodimer.</text>
</comment>
<comment type="catalytic activity">
    <reaction evidence="9">
        <text>acetate + ATP = acetyl phosphate + ADP</text>
        <dbReference type="Rhea" id="RHEA:11352"/>
        <dbReference type="ChEBI" id="CHEBI:22191"/>
        <dbReference type="ChEBI" id="CHEBI:30089"/>
        <dbReference type="ChEBI" id="CHEBI:30616"/>
        <dbReference type="ChEBI" id="CHEBI:456216"/>
        <dbReference type="EC" id="2.7.2.1"/>
    </reaction>
</comment>
<feature type="binding site" evidence="9">
    <location>
        <position position="94"/>
    </location>
    <ligand>
        <name>substrate</name>
    </ligand>
</feature>
<evidence type="ECO:0000256" key="10">
    <source>
        <dbReference type="RuleBase" id="RU003835"/>
    </source>
</evidence>
<evidence type="ECO:0000256" key="9">
    <source>
        <dbReference type="HAMAP-Rule" id="MF_00020"/>
    </source>
</evidence>
<feature type="binding site" evidence="9">
    <location>
        <position position="17"/>
    </location>
    <ligand>
        <name>ATP</name>
        <dbReference type="ChEBI" id="CHEBI:30616"/>
    </ligand>
</feature>
<dbReference type="OrthoDB" id="9802453at2"/>
<dbReference type="STRING" id="1629334.Cva_01363"/>
<reference evidence="11 12" key="1">
    <citation type="submission" date="2015-03" db="EMBL/GenBank/DDBJ databases">
        <title>Caedibacter varicaedens, whole genome shotgun sequence.</title>
        <authorList>
            <person name="Suzuki H."/>
            <person name="Dapper A.L."/>
            <person name="Gibson A.K."/>
            <person name="Jackson C."/>
            <person name="Lee H."/>
            <person name="Pejaver V.R."/>
            <person name="Doak T."/>
            <person name="Lynch M."/>
        </authorList>
    </citation>
    <scope>NUCLEOTIDE SEQUENCE [LARGE SCALE GENOMIC DNA]</scope>
</reference>
<gene>
    <name evidence="11" type="primary">ackA_1</name>
    <name evidence="9" type="synonym">ackA</name>
    <name evidence="11" type="ORF">Cva_01363</name>
</gene>
<dbReference type="Proteomes" id="UP000036771">
    <property type="component" value="Unassembled WGS sequence"/>
</dbReference>
<dbReference type="InterPro" id="IPR000890">
    <property type="entry name" value="Aliphatic_acid_kin_short-chain"/>
</dbReference>
<dbReference type="GO" id="GO:0006085">
    <property type="term" value="P:acetyl-CoA biosynthetic process"/>
    <property type="evidence" value="ECO:0007669"/>
    <property type="project" value="UniProtKB-UniRule"/>
</dbReference>
<comment type="similarity">
    <text evidence="1 9 10">Belongs to the acetokinase family.</text>
</comment>
<dbReference type="GO" id="GO:0005829">
    <property type="term" value="C:cytosol"/>
    <property type="evidence" value="ECO:0007669"/>
    <property type="project" value="TreeGrafter"/>
</dbReference>
<comment type="cofactor">
    <cofactor evidence="9">
        <name>Mg(2+)</name>
        <dbReference type="ChEBI" id="CHEBI:18420"/>
    </cofactor>
    <cofactor evidence="9">
        <name>Mn(2+)</name>
        <dbReference type="ChEBI" id="CHEBI:29035"/>
    </cofactor>
    <text evidence="9">Mg(2+). Can also accept Mn(2+).</text>
</comment>
<proteinExistence type="inferred from homology"/>
<dbReference type="PIRSF" id="PIRSF000722">
    <property type="entry name" value="Acetate_prop_kin"/>
    <property type="match status" value="1"/>
</dbReference>
<dbReference type="InterPro" id="IPR023865">
    <property type="entry name" value="Aliphatic_acid_kinase_CS"/>
</dbReference>
<evidence type="ECO:0000256" key="8">
    <source>
        <dbReference type="ARBA" id="ARBA00022842"/>
    </source>
</evidence>
<dbReference type="PROSITE" id="PS01075">
    <property type="entry name" value="ACETATE_KINASE_1"/>
    <property type="match status" value="1"/>
</dbReference>
<name>A0A0K8MEN0_9PROT</name>
<dbReference type="NCBIfam" id="NF005462">
    <property type="entry name" value="PRK07058.1"/>
    <property type="match status" value="1"/>
</dbReference>
<feature type="binding site" evidence="9">
    <location>
        <begin position="284"/>
        <end position="286"/>
    </location>
    <ligand>
        <name>ATP</name>
        <dbReference type="ChEBI" id="CHEBI:30616"/>
    </ligand>
</feature>
<evidence type="ECO:0000256" key="3">
    <source>
        <dbReference type="ARBA" id="ARBA00022679"/>
    </source>
</evidence>
<dbReference type="HAMAP" id="MF_00020">
    <property type="entry name" value="Acetate_kinase"/>
    <property type="match status" value="1"/>
</dbReference>
<keyword evidence="8 9" id="KW-0460">Magnesium</keyword>
<dbReference type="AlphaFoldDB" id="A0A0K8MEN0"/>
<comment type="function">
    <text evidence="9">Catalyzes the formation of acetyl phosphate from acetate and ATP. Can also catalyze the reverse reaction.</text>
</comment>
<accession>A0A0K8MEN0</accession>
<comment type="caution">
    <text evidence="11">The sequence shown here is derived from an EMBL/GenBank/DDBJ whole genome shotgun (WGS) entry which is preliminary data.</text>
</comment>
<evidence type="ECO:0000256" key="6">
    <source>
        <dbReference type="ARBA" id="ARBA00022777"/>
    </source>
</evidence>
<dbReference type="EMBL" id="BBVC01000079">
    <property type="protein sequence ID" value="GAO98698.1"/>
    <property type="molecule type" value="Genomic_DNA"/>
</dbReference>
<dbReference type="InterPro" id="IPR043129">
    <property type="entry name" value="ATPase_NBD"/>
</dbReference>
<keyword evidence="2 9" id="KW-0963">Cytoplasm</keyword>
<dbReference type="GO" id="GO:0000287">
    <property type="term" value="F:magnesium ion binding"/>
    <property type="evidence" value="ECO:0007669"/>
    <property type="project" value="UniProtKB-UniRule"/>
</dbReference>
<protein>
    <recommendedName>
        <fullName evidence="9">Acetate kinase</fullName>
        <ecNumber evidence="9">2.7.2.1</ecNumber>
    </recommendedName>
    <alternativeName>
        <fullName evidence="9">Acetokinase</fullName>
    </alternativeName>
</protein>